<proteinExistence type="predicted"/>
<name>A0A1V4L2N8_PATFA</name>
<protein>
    <submittedName>
        <fullName evidence="1">Uncharacterized protein</fullName>
    </submittedName>
</protein>
<comment type="caution">
    <text evidence="1">The sequence shown here is derived from an EMBL/GenBank/DDBJ whole genome shotgun (WGS) entry which is preliminary data.</text>
</comment>
<accession>A0A1V4L2N8</accession>
<organism evidence="1 2">
    <name type="scientific">Patagioenas fasciata monilis</name>
    <dbReference type="NCBI Taxonomy" id="372326"/>
    <lineage>
        <taxon>Eukaryota</taxon>
        <taxon>Metazoa</taxon>
        <taxon>Chordata</taxon>
        <taxon>Craniata</taxon>
        <taxon>Vertebrata</taxon>
        <taxon>Euteleostomi</taxon>
        <taxon>Archelosauria</taxon>
        <taxon>Archosauria</taxon>
        <taxon>Dinosauria</taxon>
        <taxon>Saurischia</taxon>
        <taxon>Theropoda</taxon>
        <taxon>Coelurosauria</taxon>
        <taxon>Aves</taxon>
        <taxon>Neognathae</taxon>
        <taxon>Neoaves</taxon>
        <taxon>Columbimorphae</taxon>
        <taxon>Columbiformes</taxon>
        <taxon>Columbidae</taxon>
        <taxon>Patagioenas</taxon>
    </lineage>
</organism>
<dbReference type="Proteomes" id="UP000190648">
    <property type="component" value="Unassembled WGS sequence"/>
</dbReference>
<evidence type="ECO:0000313" key="1">
    <source>
        <dbReference type="EMBL" id="OPJ90457.1"/>
    </source>
</evidence>
<dbReference type="EMBL" id="LSYS01000242">
    <property type="protein sequence ID" value="OPJ90457.1"/>
    <property type="molecule type" value="Genomic_DNA"/>
</dbReference>
<reference evidence="1 2" key="1">
    <citation type="submission" date="2016-02" db="EMBL/GenBank/DDBJ databases">
        <title>Band-tailed pigeon sequencing and assembly.</title>
        <authorList>
            <person name="Soares A.E."/>
            <person name="Novak B.J."/>
            <person name="Rice E.S."/>
            <person name="O'Connell B."/>
            <person name="Chang D."/>
            <person name="Weber S."/>
            <person name="Shapiro B."/>
        </authorList>
    </citation>
    <scope>NUCLEOTIDE SEQUENCE [LARGE SCALE GENOMIC DNA]</scope>
    <source>
        <strain evidence="1">BTP2013</strain>
        <tissue evidence="1">Blood</tissue>
    </source>
</reference>
<gene>
    <name evidence="1" type="ORF">AV530_008647</name>
</gene>
<evidence type="ECO:0000313" key="2">
    <source>
        <dbReference type="Proteomes" id="UP000190648"/>
    </source>
</evidence>
<sequence length="67" mass="7341">MERCRLALVVDLQAASRSSLSLCFAGLSKSRQLTAVTRPAPWWHINMLSCSDSEQTLSSDGQRGCTL</sequence>
<keyword evidence="2" id="KW-1185">Reference proteome</keyword>
<dbReference type="AlphaFoldDB" id="A0A1V4L2N8"/>